<proteinExistence type="predicted"/>
<dbReference type="Gene3D" id="3.20.20.140">
    <property type="entry name" value="Metal-dependent hydrolases"/>
    <property type="match status" value="1"/>
</dbReference>
<feature type="chain" id="PRO_5012697356" evidence="1">
    <location>
        <begin position="21"/>
        <end position="423"/>
    </location>
</feature>
<dbReference type="InterPro" id="IPR057744">
    <property type="entry name" value="OTAase-like"/>
</dbReference>
<dbReference type="InterPro" id="IPR006680">
    <property type="entry name" value="Amidohydro-rel"/>
</dbReference>
<gene>
    <name evidence="3" type="ORF">CKY28_05045</name>
</gene>
<accession>A0A2A2SHK5</accession>
<dbReference type="Pfam" id="PF01979">
    <property type="entry name" value="Amidohydro_1"/>
    <property type="match status" value="1"/>
</dbReference>
<dbReference type="CDD" id="cd01299">
    <property type="entry name" value="Met_dep_hydrolase_A"/>
    <property type="match status" value="1"/>
</dbReference>
<dbReference type="InterPro" id="IPR032466">
    <property type="entry name" value="Metal_Hydrolase"/>
</dbReference>
<comment type="caution">
    <text evidence="3">The sequence shown here is derived from an EMBL/GenBank/DDBJ whole genome shotgun (WGS) entry which is preliminary data.</text>
</comment>
<dbReference type="PANTHER" id="PTHR43135">
    <property type="entry name" value="ALPHA-D-RIBOSE 1-METHYLPHOSPHONATE 5-TRIPHOSPHATE DIPHOSPHATASE"/>
    <property type="match status" value="1"/>
</dbReference>
<reference evidence="4" key="1">
    <citation type="submission" date="2017-09" db="EMBL/GenBank/DDBJ databases">
        <authorList>
            <person name="Feng G."/>
            <person name="Zhu H."/>
        </authorList>
    </citation>
    <scope>NUCLEOTIDE SEQUENCE [LARGE SCALE GENOMIC DNA]</scope>
    <source>
        <strain evidence="4">1PNM-20</strain>
    </source>
</reference>
<evidence type="ECO:0000313" key="4">
    <source>
        <dbReference type="Proteomes" id="UP000218151"/>
    </source>
</evidence>
<feature type="signal peptide" evidence="1">
    <location>
        <begin position="1"/>
        <end position="20"/>
    </location>
</feature>
<dbReference type="Gene3D" id="2.30.40.10">
    <property type="entry name" value="Urease, subunit C, domain 1"/>
    <property type="match status" value="1"/>
</dbReference>
<evidence type="ECO:0000313" key="3">
    <source>
        <dbReference type="EMBL" id="PAX08729.1"/>
    </source>
</evidence>
<dbReference type="PANTHER" id="PTHR43135:SF3">
    <property type="entry name" value="ALPHA-D-RIBOSE 1-METHYLPHOSPHONATE 5-TRIPHOSPHATE DIPHOSPHATASE"/>
    <property type="match status" value="1"/>
</dbReference>
<dbReference type="RefSeq" id="WP_095997240.1">
    <property type="nucleotide sequence ID" value="NZ_NSLI01000002.1"/>
</dbReference>
<dbReference type="SUPFAM" id="SSF51556">
    <property type="entry name" value="Metallo-dependent hydrolases"/>
    <property type="match status" value="1"/>
</dbReference>
<evidence type="ECO:0000259" key="2">
    <source>
        <dbReference type="Pfam" id="PF01979"/>
    </source>
</evidence>
<dbReference type="OrthoDB" id="9782972at2"/>
<dbReference type="AlphaFoldDB" id="A0A2A2SHK5"/>
<feature type="domain" description="Amidohydrolase-related" evidence="2">
    <location>
        <begin position="77"/>
        <end position="422"/>
    </location>
</feature>
<evidence type="ECO:0000256" key="1">
    <source>
        <dbReference type="SAM" id="SignalP"/>
    </source>
</evidence>
<dbReference type="SUPFAM" id="SSF51338">
    <property type="entry name" value="Composite domain of metallo-dependent hydrolases"/>
    <property type="match status" value="1"/>
</dbReference>
<dbReference type="GO" id="GO:0016810">
    <property type="term" value="F:hydrolase activity, acting on carbon-nitrogen (but not peptide) bonds"/>
    <property type="evidence" value="ECO:0007669"/>
    <property type="project" value="InterPro"/>
</dbReference>
<dbReference type="InterPro" id="IPR011059">
    <property type="entry name" value="Metal-dep_hydrolase_composite"/>
</dbReference>
<keyword evidence="1" id="KW-0732">Signal</keyword>
<organism evidence="3 4">
    <name type="scientific">Sphingomonas lenta</name>
    <dbReference type="NCBI Taxonomy" id="1141887"/>
    <lineage>
        <taxon>Bacteria</taxon>
        <taxon>Pseudomonadati</taxon>
        <taxon>Pseudomonadota</taxon>
        <taxon>Alphaproteobacteria</taxon>
        <taxon>Sphingomonadales</taxon>
        <taxon>Sphingomonadaceae</taxon>
        <taxon>Sphingomonas</taxon>
    </lineage>
</organism>
<dbReference type="InterPro" id="IPR051781">
    <property type="entry name" value="Metallo-dep_Hydrolase"/>
</dbReference>
<dbReference type="EMBL" id="NSLI01000002">
    <property type="protein sequence ID" value="PAX08729.1"/>
    <property type="molecule type" value="Genomic_DNA"/>
</dbReference>
<sequence>MKFKLLLACAAALAAAPAYAKTSVVTAARMLDVESGRMLERPVVVVTDGRITSVTTGGATAPAAPADAERIDLGDVTILPGLIDMHVHLTSNPKYGGYTGLRFTDTFWVAQGAGNAARTLRAGFTTVRNVGSDGYADVGLKQAIEEGWIEGPRIVPSAHALGATGGHCDETYLPPSFDRKSPAMGDSPEELRKRVREQRKYGAEVIKVCATGGVFSRNTAPGVQQLREEELRAVAEEAEFWRLPTAAHAHGADGIKAAIRAGIDTIEHVSFIDAEGIALAKQRGTYLGFDVYNTDYTLAEGEKNGVLPENIEKERQVGTQQRENFRAAARAGARMIYSTDAGIYPHGDNARQFAVMVRFGLQPMDAIRSATINAARAMAREGDVGSIAVGRYGDMVAVAGDPTRDVAVLERPVAVIKGGERVR</sequence>
<name>A0A2A2SHK5_9SPHN</name>
<dbReference type="Proteomes" id="UP000218151">
    <property type="component" value="Unassembled WGS sequence"/>
</dbReference>
<keyword evidence="4" id="KW-1185">Reference proteome</keyword>
<protein>
    <submittedName>
        <fullName evidence="3">Xaa-Pro dipeptidase</fullName>
    </submittedName>
</protein>